<dbReference type="GO" id="GO:0004197">
    <property type="term" value="F:cysteine-type endopeptidase activity"/>
    <property type="evidence" value="ECO:0007669"/>
    <property type="project" value="InterPro"/>
</dbReference>
<dbReference type="PANTHER" id="PTHR48104:SF30">
    <property type="entry name" value="METACASPASE-1"/>
    <property type="match status" value="1"/>
</dbReference>
<organism evidence="2">
    <name type="scientific">Hokovirus HKV1</name>
    <dbReference type="NCBI Taxonomy" id="1977638"/>
    <lineage>
        <taxon>Viruses</taxon>
        <taxon>Varidnaviria</taxon>
        <taxon>Bamfordvirae</taxon>
        <taxon>Nucleocytoviricota</taxon>
        <taxon>Megaviricetes</taxon>
        <taxon>Imitervirales</taxon>
        <taxon>Mimiviridae</taxon>
        <taxon>Klosneuvirinae</taxon>
        <taxon>Hokovirus</taxon>
    </lineage>
</organism>
<sequence>MSIVKKALLIGINYTGSQNELNGCINDSMNLKKFLLSNKYFLESDMIMMNDNLKGNLYPNKANIEYQFNELVKFAQNNVDKKVELFISYSGHGTNVVDKNGDEKDGYDEALVPIDFLNSGFIIDDNIRINLVDKMHKNVSLTILCDSCHSGTMCDLKYLYTFDKQLYTADSKYKDTLCNIVTISGCKDSQTSADAYIKTGSTYTYQGAMTASFIANYKDEITYRNLIVTMKSWLAKKLYTQIPQLCSGKLVNVDSPFLLSSYN</sequence>
<evidence type="ECO:0000313" key="2">
    <source>
        <dbReference type="EMBL" id="ARF11012.1"/>
    </source>
</evidence>
<protein>
    <submittedName>
        <fullName evidence="2">Caspase</fullName>
    </submittedName>
</protein>
<evidence type="ECO:0000259" key="1">
    <source>
        <dbReference type="Pfam" id="PF00656"/>
    </source>
</evidence>
<feature type="domain" description="Peptidase C14 caspase" evidence="1">
    <location>
        <begin position="5"/>
        <end position="249"/>
    </location>
</feature>
<accession>A0A1V0SH21</accession>
<dbReference type="Pfam" id="PF00656">
    <property type="entry name" value="Peptidase_C14"/>
    <property type="match status" value="1"/>
</dbReference>
<dbReference type="PANTHER" id="PTHR48104">
    <property type="entry name" value="METACASPASE-4"/>
    <property type="match status" value="1"/>
</dbReference>
<name>A0A1V0SH21_9VIRU</name>
<proteinExistence type="predicted"/>
<dbReference type="InterPro" id="IPR050452">
    <property type="entry name" value="Metacaspase"/>
</dbReference>
<dbReference type="EMBL" id="KY684105">
    <property type="protein sequence ID" value="ARF11012.1"/>
    <property type="molecule type" value="Genomic_DNA"/>
</dbReference>
<gene>
    <name evidence="2" type="ORF">Hokovirus_3_285</name>
</gene>
<dbReference type="Gene3D" id="3.40.50.12660">
    <property type="match status" value="1"/>
</dbReference>
<dbReference type="GO" id="GO:0006508">
    <property type="term" value="P:proteolysis"/>
    <property type="evidence" value="ECO:0007669"/>
    <property type="project" value="InterPro"/>
</dbReference>
<dbReference type="InterPro" id="IPR011600">
    <property type="entry name" value="Pept_C14_caspase"/>
</dbReference>
<reference evidence="2" key="1">
    <citation type="journal article" date="2017" name="Science">
        <title>Giant viruses with an expanded complement of translation system components.</title>
        <authorList>
            <person name="Schulz F."/>
            <person name="Yutin N."/>
            <person name="Ivanova N.N."/>
            <person name="Ortega D.R."/>
            <person name="Lee T.K."/>
            <person name="Vierheilig J."/>
            <person name="Daims H."/>
            <person name="Horn M."/>
            <person name="Wagner M."/>
            <person name="Jensen G.J."/>
            <person name="Kyrpides N.C."/>
            <person name="Koonin E.V."/>
            <person name="Woyke T."/>
        </authorList>
    </citation>
    <scope>NUCLEOTIDE SEQUENCE</scope>
    <source>
        <strain evidence="2">HKV1</strain>
    </source>
</reference>